<protein>
    <submittedName>
        <fullName evidence="4">Zinc finger BED domain-containing protein RICESLEEPER 2-like</fullName>
    </submittedName>
</protein>
<proteinExistence type="predicted"/>
<dbReference type="Proteomes" id="UP001652623">
    <property type="component" value="Chromosome 2"/>
</dbReference>
<name>A0ABM4A206_ZIZJJ</name>
<dbReference type="RefSeq" id="XP_060670771.1">
    <property type="nucleotide sequence ID" value="XM_060814788.1"/>
</dbReference>
<gene>
    <name evidence="4" type="primary">LOC132800628</name>
</gene>
<evidence type="ECO:0000313" key="4">
    <source>
        <dbReference type="RefSeq" id="XP_060670771.1"/>
    </source>
</evidence>
<dbReference type="PANTHER" id="PTHR46481">
    <property type="entry name" value="ZINC FINGER BED DOMAIN-CONTAINING PROTEIN 4"/>
    <property type="match status" value="1"/>
</dbReference>
<keyword evidence="3" id="KW-1185">Reference proteome</keyword>
<organism evidence="3 4">
    <name type="scientific">Ziziphus jujuba</name>
    <name type="common">Chinese jujube</name>
    <name type="synonym">Ziziphus sativa</name>
    <dbReference type="NCBI Taxonomy" id="326968"/>
    <lineage>
        <taxon>Eukaryota</taxon>
        <taxon>Viridiplantae</taxon>
        <taxon>Streptophyta</taxon>
        <taxon>Embryophyta</taxon>
        <taxon>Tracheophyta</taxon>
        <taxon>Spermatophyta</taxon>
        <taxon>Magnoliopsida</taxon>
        <taxon>eudicotyledons</taxon>
        <taxon>Gunneridae</taxon>
        <taxon>Pentapetalae</taxon>
        <taxon>rosids</taxon>
        <taxon>fabids</taxon>
        <taxon>Rosales</taxon>
        <taxon>Rhamnaceae</taxon>
        <taxon>Paliureae</taxon>
        <taxon>Ziziphus</taxon>
    </lineage>
</organism>
<reference evidence="4" key="2">
    <citation type="submission" date="2025-08" db="UniProtKB">
        <authorList>
            <consortium name="RefSeq"/>
        </authorList>
    </citation>
    <scope>IDENTIFICATION</scope>
    <source>
        <tissue evidence="4">Seedling</tissue>
    </source>
</reference>
<dbReference type="InterPro" id="IPR012337">
    <property type="entry name" value="RNaseH-like_sf"/>
</dbReference>
<dbReference type="InterPro" id="IPR025525">
    <property type="entry name" value="hAT-like_transposase_RNase-H"/>
</dbReference>
<evidence type="ECO:0000313" key="3">
    <source>
        <dbReference type="Proteomes" id="UP001652623"/>
    </source>
</evidence>
<evidence type="ECO:0000259" key="2">
    <source>
        <dbReference type="Pfam" id="PF14372"/>
    </source>
</evidence>
<evidence type="ECO:0000256" key="1">
    <source>
        <dbReference type="ARBA" id="ARBA00023125"/>
    </source>
</evidence>
<dbReference type="SUPFAM" id="SSF53098">
    <property type="entry name" value="Ribonuclease H-like"/>
    <property type="match status" value="1"/>
</dbReference>
<reference evidence="3" key="1">
    <citation type="submission" date="2025-05" db="UniProtKB">
        <authorList>
            <consortium name="RefSeq"/>
        </authorList>
    </citation>
    <scope>NUCLEOTIDE SEQUENCE [LARGE SCALE GENOMIC DNA]</scope>
</reference>
<dbReference type="InterPro" id="IPR052035">
    <property type="entry name" value="ZnF_BED_domain_contain"/>
</dbReference>
<dbReference type="Pfam" id="PF14372">
    <property type="entry name" value="hAT-like_RNase-H"/>
    <property type="match status" value="1"/>
</dbReference>
<dbReference type="GeneID" id="132800628"/>
<dbReference type="PANTHER" id="PTHR46481:SF2">
    <property type="entry name" value="BED-TYPE DOMAIN-CONTAINING PROTEIN"/>
    <property type="match status" value="1"/>
</dbReference>
<sequence length="430" mass="50146">MFVAKKQKVSLTTDTWTYIQNVCYMSLTAHYVDDDWMLHKRILSFCVIPNHKGEAIGKLIEVYLHDWGIEKVFIITLDNASANNNLIAYLKRKMVHWKSCVLDADFLHIRCSAHIFNLIVCESLKELDDSIASIRNTVRYVRSSPSRLQKFKGCISQEKIDSKTLVCLDVLTRWNSTYLMLESALKFQKVFDRMEEEDGHYASYFGEDDSDRKKVEPPLAWHWDDAKVFVQFLKGFYDVTLKFNASLHVTSNIYFHQISSIQKQLDDLCVSEDDRLCVMARKMREKYNKYWGSMGNVNKLFLIAAVPDPRYKLDYVSFSYVMLYDNDESMVTKLINSLKKTLMRLYNWYNEREMGSDTSCQSSIGVESCGTSLNCNSSGLEHANYADRVWIAYLKKREQNQCKEVKNDVDRYLVDPCKSSLNKGFDILNW</sequence>
<keyword evidence="1" id="KW-0238">DNA-binding</keyword>
<accession>A0ABM4A206</accession>
<feature type="domain" description="hAT-like transposase RNase-H fold" evidence="2">
    <location>
        <begin position="247"/>
        <end position="349"/>
    </location>
</feature>